<dbReference type="Gene3D" id="3.40.50.300">
    <property type="entry name" value="P-loop containing nucleotide triphosphate hydrolases"/>
    <property type="match status" value="1"/>
</dbReference>
<sequence>MRPLVSVRVEDTVLVARMLDEVDEQHWTEVIEWFGGLGFDTAGEVVRVQAWDSPRFAGCLVTAPADRFQWRLSAGAEAVLARQRAIAAQFREVLAVAPVRDPDWPDAVPEPAEFGFRRALTPAQRSDVVRLMAMRHGGNFGVPGSGKTTVAYCVWAAERAVGAIDGLLVLAPLSAFEAWRDEPAACFTEAAVPRVHLMPEPIPAGADVVVLGYSRLTQPHVLAEVDGWAATRRVMVVFDESHRVKAGPAGTWGRAAVRLAARSERRYVLSGTPMPNTAADLAAQFDLCWPGYGHDLASGALQGVRDRVYVRTTKKQLNLPRLHTTIERVPLEPEHRRLYDALAGSATDTLADPALVADVEALGSVLLRLIAAATNPAAIFDVGTPLSLPTLVDRSLPLEDLVRNTAATVRPAKLIRAAQLVDANAAAGRKTLVWSVFVANIAAMADLLAAHHPAVVTGAVAIADPRLPTDRARELERFRNDDRCTVLIATPQTLGEGVSLHTACVDQVHLDRTFNAGLYLQSLDRTHRLGMDAASNPTVTVLLAENTVDQLVHDSLAAKIRDMSNALNDPTLARMHLPDTDATLTPQDLLLDGSTSAQALATLLRRVRGH</sequence>
<gene>
    <name evidence="3" type="ORF">CLV68_1915</name>
</gene>
<keyword evidence="4" id="KW-1185">Reference proteome</keyword>
<dbReference type="RefSeq" id="WP_121390038.1">
    <property type="nucleotide sequence ID" value="NZ_RCDD01000001.1"/>
</dbReference>
<keyword evidence="1" id="KW-0378">Hydrolase</keyword>
<dbReference type="InterPro" id="IPR014001">
    <property type="entry name" value="Helicase_ATP-bd"/>
</dbReference>
<dbReference type="InterPro" id="IPR049730">
    <property type="entry name" value="SNF2/RAD54-like_C"/>
</dbReference>
<accession>A0A421BA08</accession>
<protein>
    <submittedName>
        <fullName evidence="3">SNF2 domain-containing protein</fullName>
    </submittedName>
</protein>
<evidence type="ECO:0000313" key="3">
    <source>
        <dbReference type="EMBL" id="RLK61376.1"/>
    </source>
</evidence>
<dbReference type="PANTHER" id="PTHR45766:SF6">
    <property type="entry name" value="SWI_SNF-RELATED MATRIX-ASSOCIATED ACTIN-DEPENDENT REGULATOR OF CHROMATIN SUBFAMILY A-LIKE PROTEIN 1"/>
    <property type="match status" value="1"/>
</dbReference>
<comment type="caution">
    <text evidence="3">The sequence shown here is derived from an EMBL/GenBank/DDBJ whole genome shotgun (WGS) entry which is preliminary data.</text>
</comment>
<dbReference type="GO" id="GO:0031297">
    <property type="term" value="P:replication fork processing"/>
    <property type="evidence" value="ECO:0007669"/>
    <property type="project" value="TreeGrafter"/>
</dbReference>
<dbReference type="OrthoDB" id="9814088at2"/>
<dbReference type="SUPFAM" id="SSF52540">
    <property type="entry name" value="P-loop containing nucleoside triphosphate hydrolases"/>
    <property type="match status" value="2"/>
</dbReference>
<dbReference type="Pfam" id="PF00176">
    <property type="entry name" value="SNF2-rel_dom"/>
    <property type="match status" value="1"/>
</dbReference>
<dbReference type="CDD" id="cd18793">
    <property type="entry name" value="SF2_C_SNF"/>
    <property type="match status" value="1"/>
</dbReference>
<evidence type="ECO:0000313" key="4">
    <source>
        <dbReference type="Proteomes" id="UP000282454"/>
    </source>
</evidence>
<dbReference type="GO" id="GO:0006281">
    <property type="term" value="P:DNA repair"/>
    <property type="evidence" value="ECO:0007669"/>
    <property type="project" value="TreeGrafter"/>
</dbReference>
<name>A0A421BA08_9PSEU</name>
<dbReference type="EMBL" id="RCDD01000001">
    <property type="protein sequence ID" value="RLK61376.1"/>
    <property type="molecule type" value="Genomic_DNA"/>
</dbReference>
<dbReference type="Pfam" id="PF00271">
    <property type="entry name" value="Helicase_C"/>
    <property type="match status" value="1"/>
</dbReference>
<evidence type="ECO:0000259" key="2">
    <source>
        <dbReference type="SMART" id="SM00487"/>
    </source>
</evidence>
<dbReference type="AlphaFoldDB" id="A0A421BA08"/>
<proteinExistence type="predicted"/>
<reference evidence="3 4" key="1">
    <citation type="submission" date="2018-10" db="EMBL/GenBank/DDBJ databases">
        <title>Genomic Encyclopedia of Archaeal and Bacterial Type Strains, Phase II (KMG-II): from individual species to whole genera.</title>
        <authorList>
            <person name="Goeker M."/>
        </authorList>
    </citation>
    <scope>NUCLEOTIDE SEQUENCE [LARGE SCALE GENOMIC DNA]</scope>
    <source>
        <strain evidence="3 4">DSM 45657</strain>
    </source>
</reference>
<evidence type="ECO:0000256" key="1">
    <source>
        <dbReference type="ARBA" id="ARBA00022801"/>
    </source>
</evidence>
<dbReference type="Gene3D" id="3.40.50.10810">
    <property type="entry name" value="Tandem AAA-ATPase domain"/>
    <property type="match status" value="1"/>
</dbReference>
<dbReference type="GO" id="GO:0016787">
    <property type="term" value="F:hydrolase activity"/>
    <property type="evidence" value="ECO:0007669"/>
    <property type="project" value="UniProtKB-KW"/>
</dbReference>
<dbReference type="InterPro" id="IPR027417">
    <property type="entry name" value="P-loop_NTPase"/>
</dbReference>
<dbReference type="GO" id="GO:0005524">
    <property type="term" value="F:ATP binding"/>
    <property type="evidence" value="ECO:0007669"/>
    <property type="project" value="InterPro"/>
</dbReference>
<dbReference type="PANTHER" id="PTHR45766">
    <property type="entry name" value="DNA ANNEALING HELICASE AND ENDONUCLEASE ZRANB3 FAMILY MEMBER"/>
    <property type="match status" value="1"/>
</dbReference>
<organism evidence="3 4">
    <name type="scientific">Actinokineospora cianjurensis</name>
    <dbReference type="NCBI Taxonomy" id="585224"/>
    <lineage>
        <taxon>Bacteria</taxon>
        <taxon>Bacillati</taxon>
        <taxon>Actinomycetota</taxon>
        <taxon>Actinomycetes</taxon>
        <taxon>Pseudonocardiales</taxon>
        <taxon>Pseudonocardiaceae</taxon>
        <taxon>Actinokineospora</taxon>
    </lineage>
</organism>
<feature type="domain" description="Helicase ATP-binding" evidence="2">
    <location>
        <begin position="116"/>
        <end position="311"/>
    </location>
</feature>
<dbReference type="Proteomes" id="UP000282454">
    <property type="component" value="Unassembled WGS sequence"/>
</dbReference>
<dbReference type="SMART" id="SM00487">
    <property type="entry name" value="DEXDc"/>
    <property type="match status" value="1"/>
</dbReference>
<dbReference type="InterPro" id="IPR000330">
    <property type="entry name" value="SNF2_N"/>
</dbReference>
<dbReference type="InterPro" id="IPR038718">
    <property type="entry name" value="SNF2-like_sf"/>
</dbReference>
<dbReference type="InterPro" id="IPR001650">
    <property type="entry name" value="Helicase_C-like"/>
</dbReference>